<comment type="caution">
    <text evidence="2">The sequence shown here is derived from an EMBL/GenBank/DDBJ whole genome shotgun (WGS) entry which is preliminary data.</text>
</comment>
<keyword evidence="1" id="KW-1133">Transmembrane helix</keyword>
<keyword evidence="1" id="KW-0472">Membrane</keyword>
<feature type="transmembrane region" description="Helical" evidence="1">
    <location>
        <begin position="171"/>
        <end position="190"/>
    </location>
</feature>
<accession>A0A1S8YRH2</accession>
<name>A0A1S8YRH2_9GAMM</name>
<dbReference type="AlphaFoldDB" id="A0A1S8YRH2"/>
<feature type="transmembrane region" description="Helical" evidence="1">
    <location>
        <begin position="20"/>
        <end position="41"/>
    </location>
</feature>
<reference evidence="2 3" key="1">
    <citation type="submission" date="2016-12" db="EMBL/GenBank/DDBJ databases">
        <title>Izhakiella australiana sp. nov. of genus Izhakiella isolated from Australian desert.</title>
        <authorList>
            <person name="Ji M."/>
        </authorList>
    </citation>
    <scope>NUCLEOTIDE SEQUENCE [LARGE SCALE GENOMIC DNA]</scope>
    <source>
        <strain evidence="2 3">D4N98</strain>
    </source>
</reference>
<dbReference type="EMBL" id="MRUL01000002">
    <property type="protein sequence ID" value="OON41416.1"/>
    <property type="molecule type" value="Genomic_DNA"/>
</dbReference>
<dbReference type="RefSeq" id="WP_078001667.1">
    <property type="nucleotide sequence ID" value="NZ_MRUL01000002.1"/>
</dbReference>
<keyword evidence="3" id="KW-1185">Reference proteome</keyword>
<dbReference type="Proteomes" id="UP000190667">
    <property type="component" value="Unassembled WGS sequence"/>
</dbReference>
<evidence type="ECO:0000313" key="2">
    <source>
        <dbReference type="EMBL" id="OON41416.1"/>
    </source>
</evidence>
<proteinExistence type="predicted"/>
<feature type="transmembrane region" description="Helical" evidence="1">
    <location>
        <begin position="140"/>
        <end position="159"/>
    </location>
</feature>
<keyword evidence="1" id="KW-0812">Transmembrane</keyword>
<protein>
    <submittedName>
        <fullName evidence="2">Uncharacterized protein</fullName>
    </submittedName>
</protein>
<gene>
    <name evidence="2" type="ORF">BTJ39_05490</name>
</gene>
<organism evidence="2 3">
    <name type="scientific">Izhakiella australiensis</name>
    <dbReference type="NCBI Taxonomy" id="1926881"/>
    <lineage>
        <taxon>Bacteria</taxon>
        <taxon>Pseudomonadati</taxon>
        <taxon>Pseudomonadota</taxon>
        <taxon>Gammaproteobacteria</taxon>
        <taxon>Enterobacterales</taxon>
        <taxon>Erwiniaceae</taxon>
        <taxon>Izhakiella</taxon>
    </lineage>
</organism>
<evidence type="ECO:0000256" key="1">
    <source>
        <dbReference type="SAM" id="Phobius"/>
    </source>
</evidence>
<sequence>MNADDFFKLWDKLSSVKPDFILFVGFLFLIFKFKDVVEVYFRIKLNKSMQLREAKSLLELSGHADSKDMEVINNRLRGAALSLITNGVKERHRTLCYYLMHLSAERGDSIDSAIYKCIAFIASDAERFYFNQQQFNQWQIKSVIIALLIGLMMLIASSFGWGDSGAFKLSWLMNAMTVWFFVSLGWIFLFTKPDSGDITLVTNLLADASVADYNQFKRSNSVIIT</sequence>
<evidence type="ECO:0000313" key="3">
    <source>
        <dbReference type="Proteomes" id="UP000190667"/>
    </source>
</evidence>